<keyword evidence="2" id="KW-0732">Signal</keyword>
<protein>
    <submittedName>
        <fullName evidence="3">Uncharacterized protein</fullName>
    </submittedName>
</protein>
<comment type="caution">
    <text evidence="3">The sequence shown here is derived from an EMBL/GenBank/DDBJ whole genome shotgun (WGS) entry which is preliminary data.</text>
</comment>
<dbReference type="Proteomes" id="UP001295423">
    <property type="component" value="Unassembled WGS sequence"/>
</dbReference>
<feature type="chain" id="PRO_5042293162" evidence="2">
    <location>
        <begin position="19"/>
        <end position="349"/>
    </location>
</feature>
<organism evidence="3 4">
    <name type="scientific">Cylindrotheca closterium</name>
    <dbReference type="NCBI Taxonomy" id="2856"/>
    <lineage>
        <taxon>Eukaryota</taxon>
        <taxon>Sar</taxon>
        <taxon>Stramenopiles</taxon>
        <taxon>Ochrophyta</taxon>
        <taxon>Bacillariophyta</taxon>
        <taxon>Bacillariophyceae</taxon>
        <taxon>Bacillariophycidae</taxon>
        <taxon>Bacillariales</taxon>
        <taxon>Bacillariaceae</taxon>
        <taxon>Cylindrotheca</taxon>
    </lineage>
</organism>
<dbReference type="AlphaFoldDB" id="A0AAD2CEI6"/>
<reference evidence="3" key="1">
    <citation type="submission" date="2023-08" db="EMBL/GenBank/DDBJ databases">
        <authorList>
            <person name="Audoor S."/>
            <person name="Bilcke G."/>
        </authorList>
    </citation>
    <scope>NUCLEOTIDE SEQUENCE</scope>
</reference>
<name>A0AAD2CEI6_9STRA</name>
<feature type="compositionally biased region" description="Acidic residues" evidence="1">
    <location>
        <begin position="336"/>
        <end position="349"/>
    </location>
</feature>
<feature type="compositionally biased region" description="Basic and acidic residues" evidence="1">
    <location>
        <begin position="305"/>
        <end position="335"/>
    </location>
</feature>
<evidence type="ECO:0000313" key="3">
    <source>
        <dbReference type="EMBL" id="CAJ1910789.1"/>
    </source>
</evidence>
<evidence type="ECO:0000256" key="2">
    <source>
        <dbReference type="SAM" id="SignalP"/>
    </source>
</evidence>
<feature type="signal peptide" evidence="2">
    <location>
        <begin position="1"/>
        <end position="18"/>
    </location>
</feature>
<sequence length="349" mass="39372">MMWLRFLLIASAVFTCSGFQSHRVHNHVTSPFKTSPLFRTQQASGRGNVDHELEKESRLKSFMKRLDTTKAAGLEDVKMAGIISKIHGPITYLALGLLVGLKNRWCFKNPYYWFAMAFFVKWYRARYVFKIPVWDRQPNWNNIITSKEQEKDLKAFTCKKCGSTIFIAKSREFFFEGNTGIGGLGCFTCGAKGADNFVMDRDRIVEDVADVDDYFEYERPLDFVSAAERRKVLKEAGGDENVANELLLAKANAEAGVETPPPEVKAEEAIDAEVEETTVNGSSESEEPEEEPTPKPVEEPEEVTVEMKVEEPKPQPETPKPTEKKKVSEPKKAASDSDDDLDDLGMDDF</sequence>
<accession>A0AAD2CEI6</accession>
<evidence type="ECO:0000313" key="4">
    <source>
        <dbReference type="Proteomes" id="UP001295423"/>
    </source>
</evidence>
<feature type="region of interest" description="Disordered" evidence="1">
    <location>
        <begin position="253"/>
        <end position="349"/>
    </location>
</feature>
<keyword evidence="4" id="KW-1185">Reference proteome</keyword>
<gene>
    <name evidence="3" type="ORF">CYCCA115_LOCUS580</name>
</gene>
<proteinExistence type="predicted"/>
<evidence type="ECO:0000256" key="1">
    <source>
        <dbReference type="SAM" id="MobiDB-lite"/>
    </source>
</evidence>
<dbReference type="EMBL" id="CAKOGP040000001">
    <property type="protein sequence ID" value="CAJ1910789.1"/>
    <property type="molecule type" value="Genomic_DNA"/>
</dbReference>